<keyword evidence="3" id="KW-1185">Reference proteome</keyword>
<dbReference type="AlphaFoldDB" id="A0ABD1CWF8"/>
<comment type="caution">
    <text evidence="2">The sequence shown here is derived from an EMBL/GenBank/DDBJ whole genome shotgun (WGS) entry which is preliminary data.</text>
</comment>
<feature type="non-terminal residue" evidence="2">
    <location>
        <position position="1"/>
    </location>
</feature>
<protein>
    <submittedName>
        <fullName evidence="2">Uncharacterized protein</fullName>
    </submittedName>
</protein>
<name>A0ABD1CWF8_CULPP</name>
<feature type="region of interest" description="Disordered" evidence="1">
    <location>
        <begin position="1"/>
        <end position="24"/>
    </location>
</feature>
<evidence type="ECO:0000256" key="1">
    <source>
        <dbReference type="SAM" id="MobiDB-lite"/>
    </source>
</evidence>
<dbReference type="Proteomes" id="UP001562425">
    <property type="component" value="Unassembled WGS sequence"/>
</dbReference>
<proteinExistence type="predicted"/>
<feature type="compositionally biased region" description="Basic and acidic residues" evidence="1">
    <location>
        <begin position="1"/>
        <end position="21"/>
    </location>
</feature>
<evidence type="ECO:0000313" key="3">
    <source>
        <dbReference type="Proteomes" id="UP001562425"/>
    </source>
</evidence>
<gene>
    <name evidence="2" type="ORF">pipiens_013992</name>
</gene>
<accession>A0ABD1CWF8</accession>
<reference evidence="2 3" key="1">
    <citation type="submission" date="2024-05" db="EMBL/GenBank/DDBJ databases">
        <title>Culex pipiens pipiens assembly and annotation.</title>
        <authorList>
            <person name="Alout H."/>
            <person name="Durand T."/>
        </authorList>
    </citation>
    <scope>NUCLEOTIDE SEQUENCE [LARGE SCALE GENOMIC DNA]</scope>
    <source>
        <strain evidence="2">HA-2024</strain>
        <tissue evidence="2">Whole body</tissue>
    </source>
</reference>
<organism evidence="2 3">
    <name type="scientific">Culex pipiens pipiens</name>
    <name type="common">Northern house mosquito</name>
    <dbReference type="NCBI Taxonomy" id="38569"/>
    <lineage>
        <taxon>Eukaryota</taxon>
        <taxon>Metazoa</taxon>
        <taxon>Ecdysozoa</taxon>
        <taxon>Arthropoda</taxon>
        <taxon>Hexapoda</taxon>
        <taxon>Insecta</taxon>
        <taxon>Pterygota</taxon>
        <taxon>Neoptera</taxon>
        <taxon>Endopterygota</taxon>
        <taxon>Diptera</taxon>
        <taxon>Nematocera</taxon>
        <taxon>Culicoidea</taxon>
        <taxon>Culicidae</taxon>
        <taxon>Culicinae</taxon>
        <taxon>Culicini</taxon>
        <taxon>Culex</taxon>
        <taxon>Culex</taxon>
    </lineage>
</organism>
<dbReference type="EMBL" id="JBEHCU010008997">
    <property type="protein sequence ID" value="KAL1380708.1"/>
    <property type="molecule type" value="Genomic_DNA"/>
</dbReference>
<sequence length="221" mass="23970">NRETRDGDRARHEENNNKEIEVSSGVSGHCVEHLATSSTETTLNTGCQLVYPSTFGPGTAADALKADFKNSVPATSGTLEFQSTTTVASMLAGLDKIVNIHRLGLNFAAQCSYNRGWTATSTRIPTSKAAPGEPQERLEFLDRSNSRPNWMALIQVDMGSRHFCRGKHDWNGLALNAAVGATLQLIMWHLVEEEVDIELVGVPTMGIILEQEDDGGTDTLA</sequence>
<evidence type="ECO:0000313" key="2">
    <source>
        <dbReference type="EMBL" id="KAL1380708.1"/>
    </source>
</evidence>